<dbReference type="EMBL" id="JAVRHS010000001">
    <property type="protein sequence ID" value="MDT0574935.1"/>
    <property type="molecule type" value="Genomic_DNA"/>
</dbReference>
<name>A0ABU2ZEW4_9SPHN</name>
<reference evidence="2 3" key="1">
    <citation type="submission" date="2023-09" db="EMBL/GenBank/DDBJ databases">
        <authorList>
            <person name="Rey-Velasco X."/>
        </authorList>
    </citation>
    <scope>NUCLEOTIDE SEQUENCE [LARGE SCALE GENOMIC DNA]</scope>
    <source>
        <strain evidence="2 3">F390</strain>
    </source>
</reference>
<dbReference type="InterPro" id="IPR032710">
    <property type="entry name" value="NTF2-like_dom_sf"/>
</dbReference>
<feature type="domain" description="SnoaL-like" evidence="1">
    <location>
        <begin position="83"/>
        <end position="208"/>
    </location>
</feature>
<organism evidence="2 3">
    <name type="scientific">Croceicoccus esteveae</name>
    <dbReference type="NCBI Taxonomy" id="3075597"/>
    <lineage>
        <taxon>Bacteria</taxon>
        <taxon>Pseudomonadati</taxon>
        <taxon>Pseudomonadota</taxon>
        <taxon>Alphaproteobacteria</taxon>
        <taxon>Sphingomonadales</taxon>
        <taxon>Erythrobacteraceae</taxon>
        <taxon>Croceicoccus</taxon>
    </lineage>
</organism>
<dbReference type="Proteomes" id="UP001259803">
    <property type="component" value="Unassembled WGS sequence"/>
</dbReference>
<proteinExistence type="predicted"/>
<comment type="caution">
    <text evidence="2">The sequence shown here is derived from an EMBL/GenBank/DDBJ whole genome shotgun (WGS) entry which is preliminary data.</text>
</comment>
<sequence>MLSPPAALSVAVVAGVGRARLLIQSLVNCAARPIDRIDKADSQAMIIAMACATPLGGLCMADPNSFGNRAESGDLQPLLTRMQALEDREEIRNLIAGYGPLVDSGNAAGAADMWTDDGSYAVGGMGLHSGRAAVETILDSAGHHDLIGSGAAHLLGPVKIVLDGDSASATGLSIVFRHQADGFAAWRVSANRWALVRTDAGWRVQHRDNRLLDGDPAARALLAGDPETS</sequence>
<evidence type="ECO:0000313" key="3">
    <source>
        <dbReference type="Proteomes" id="UP001259803"/>
    </source>
</evidence>
<gene>
    <name evidence="2" type="ORF">RM533_01905</name>
</gene>
<evidence type="ECO:0000259" key="1">
    <source>
        <dbReference type="Pfam" id="PF13577"/>
    </source>
</evidence>
<accession>A0ABU2ZEW4</accession>
<dbReference type="RefSeq" id="WP_311339491.1">
    <property type="nucleotide sequence ID" value="NZ_JAVRHS010000001.1"/>
</dbReference>
<dbReference type="Pfam" id="PF13577">
    <property type="entry name" value="SnoaL_4"/>
    <property type="match status" value="1"/>
</dbReference>
<keyword evidence="3" id="KW-1185">Reference proteome</keyword>
<dbReference type="InterPro" id="IPR037401">
    <property type="entry name" value="SnoaL-like"/>
</dbReference>
<dbReference type="SUPFAM" id="SSF54427">
    <property type="entry name" value="NTF2-like"/>
    <property type="match status" value="1"/>
</dbReference>
<evidence type="ECO:0000313" key="2">
    <source>
        <dbReference type="EMBL" id="MDT0574935.1"/>
    </source>
</evidence>
<protein>
    <submittedName>
        <fullName evidence="2">Nuclear transport factor 2 family protein</fullName>
    </submittedName>
</protein>
<dbReference type="CDD" id="cd00531">
    <property type="entry name" value="NTF2_like"/>
    <property type="match status" value="1"/>
</dbReference>
<dbReference type="Gene3D" id="3.10.450.50">
    <property type="match status" value="1"/>
</dbReference>